<evidence type="ECO:0000313" key="3">
    <source>
        <dbReference type="Proteomes" id="UP000215453"/>
    </source>
</evidence>
<proteinExistence type="predicted"/>
<evidence type="ECO:0000256" key="1">
    <source>
        <dbReference type="SAM" id="MobiDB-lite"/>
    </source>
</evidence>
<accession>A0A1Y6LUG3</accession>
<dbReference type="AlphaFoldDB" id="A0A1Y6LUG3"/>
<reference evidence="2 3" key="1">
    <citation type="submission" date="2016-10" db="EMBL/GenBank/DDBJ databases">
        <authorList>
            <person name="Varghese N."/>
        </authorList>
    </citation>
    <scope>NUCLEOTIDE SEQUENCE [LARGE SCALE GENOMIC DNA]</scope>
</reference>
<dbReference type="Proteomes" id="UP000215453">
    <property type="component" value="Chromosome 9"/>
</dbReference>
<dbReference type="EMBL" id="LT882684">
    <property type="protein sequence ID" value="SMY28017.1"/>
    <property type="molecule type" value="Genomic_DNA"/>
</dbReference>
<sequence length="740" mass="81274">MQSDFDDALDHAACSASSPREIADAERHDSISTIKAPTHLHDECSLATQFLKIIFPDANEAEIALVLRNGDVGGVFSLIKIAAMVHDLKLADWFREFESHSEKSLVPTQDVLQQLNPVVRPLAPDGACIGNPFDASSSALLSPGSFLAQEDEGWQSESTDSPPLMPQDLGCTVPTIESQGEKSDFGHALPRVPCVFPPQPRALFEEPPPMARLVQEVYIGYSSSPLLVPMQFSKLPFEHGRVYPFGHDPRQYASPDVYSDSIWSETTDDSLSYPALPSSVCSGSDEENEQHLSGEVFDHDDTSSSIEAAGNLLLLRVETPTPSVNWPPPPSMVALRCFGKPPRLARLRTALPLLPLHRALHNRSARLPTNQSHATTGISPLPQSVVVPTLITNGMGREIGRVPAFEVDEVRCMLLSFRPRWSRGSGTKEFRRAVDIGRIQLCNMSACLTMKNDQHASAMCLPKLVESEFSDLQKHMSTQLYSTNSTSETCVDVTKPRTMPSSGLSFSVPKGDDISNITFNGLVVILWTLGGLASDLLDDVDVVDSVEVDDFEAAIKFREVQRAASCLVRMTQSSRKEMDAEAFIFTDEGEDKLATLMQRLFTTAETARTIAGMTYSRRHDFLSTLNEIERESMELADDIHHRPSVLRTARELRQDSDCEPSADFGQPTSPSESETEAADLVGRVVEVMPSTSADDGPKQDNGVVRVQAKEPGTLNERLISLRERIRGLHQTLDVGLGVAR</sequence>
<feature type="region of interest" description="Disordered" evidence="1">
    <location>
        <begin position="652"/>
        <end position="676"/>
    </location>
</feature>
<organism evidence="2 3">
    <name type="scientific">Zymoseptoria tritici ST99CH_1A5</name>
    <dbReference type="NCBI Taxonomy" id="1276529"/>
    <lineage>
        <taxon>Eukaryota</taxon>
        <taxon>Fungi</taxon>
        <taxon>Dikarya</taxon>
        <taxon>Ascomycota</taxon>
        <taxon>Pezizomycotina</taxon>
        <taxon>Dothideomycetes</taxon>
        <taxon>Dothideomycetidae</taxon>
        <taxon>Mycosphaerellales</taxon>
        <taxon>Mycosphaerellaceae</taxon>
        <taxon>Zymoseptoria</taxon>
    </lineage>
</organism>
<name>A0A1Y6LUG3_ZYMTR</name>
<gene>
    <name evidence="2" type="ORF">ZT1A5_G9462</name>
</gene>
<evidence type="ECO:0000313" key="2">
    <source>
        <dbReference type="EMBL" id="SMY28017.1"/>
    </source>
</evidence>
<protein>
    <submittedName>
        <fullName evidence="2">Uncharacterized protein</fullName>
    </submittedName>
</protein>